<reference evidence="1 2" key="1">
    <citation type="journal article" date="2020" name="Syst. Appl. Microbiol.">
        <title>Alienimonas chondri sp. nov., a novel planctomycete isolated from the biofilm of the red alga Chondrus crispus.</title>
        <authorList>
            <person name="Vitorino I."/>
            <person name="Albuquerque L."/>
            <person name="Wiegand S."/>
            <person name="Kallscheuer N."/>
            <person name="da Costa M.S."/>
            <person name="Lobo-da-Cunha A."/>
            <person name="Jogler C."/>
            <person name="Lage O.M."/>
        </authorList>
    </citation>
    <scope>NUCLEOTIDE SEQUENCE [LARGE SCALE GENOMIC DNA]</scope>
    <source>
        <strain evidence="1 2">LzC2</strain>
    </source>
</reference>
<keyword evidence="2" id="KW-1185">Reference proteome</keyword>
<proteinExistence type="predicted"/>
<dbReference type="EMBL" id="WTPX01000223">
    <property type="protein sequence ID" value="NNJ27883.1"/>
    <property type="molecule type" value="Genomic_DNA"/>
</dbReference>
<comment type="caution">
    <text evidence="1">The sequence shown here is derived from an EMBL/GenBank/DDBJ whole genome shotgun (WGS) entry which is preliminary data.</text>
</comment>
<evidence type="ECO:0000313" key="2">
    <source>
        <dbReference type="Proteomes" id="UP000609651"/>
    </source>
</evidence>
<dbReference type="InterPro" id="IPR027417">
    <property type="entry name" value="P-loop_NTPase"/>
</dbReference>
<name>A0ABX1VIE3_9PLAN</name>
<dbReference type="Proteomes" id="UP000609651">
    <property type="component" value="Unassembled WGS sequence"/>
</dbReference>
<protein>
    <submittedName>
        <fullName evidence="1">Uncharacterized protein</fullName>
    </submittedName>
</protein>
<accession>A0ABX1VIE3</accession>
<dbReference type="SUPFAM" id="SSF52540">
    <property type="entry name" value="P-loop containing nucleoside triphosphate hydrolases"/>
    <property type="match status" value="1"/>
</dbReference>
<gene>
    <name evidence="1" type="ORF">LzC2_39930</name>
</gene>
<organism evidence="1 2">
    <name type="scientific">Alienimonas chondri</name>
    <dbReference type="NCBI Taxonomy" id="2681879"/>
    <lineage>
        <taxon>Bacteria</taxon>
        <taxon>Pseudomonadati</taxon>
        <taxon>Planctomycetota</taxon>
        <taxon>Planctomycetia</taxon>
        <taxon>Planctomycetales</taxon>
        <taxon>Planctomycetaceae</taxon>
        <taxon>Alienimonas</taxon>
    </lineage>
</organism>
<dbReference type="RefSeq" id="WP_171189790.1">
    <property type="nucleotide sequence ID" value="NZ_WTPX01000223.1"/>
</dbReference>
<evidence type="ECO:0000313" key="1">
    <source>
        <dbReference type="EMBL" id="NNJ27883.1"/>
    </source>
</evidence>
<sequence>MIQLLGEKGAGKTSLLLHWRNERRGPYRYVPPGRPMPTGLLRFAPLPAGPLVYWDEADRVPPPLLWLALWKAARNGATVVVGTHRDLTPEATRAGLPIVTHEFPPLTPSALRAWCEPRIAAAALLDSPSEDRLVVPDKVLQETCDAAGSSLREASVILHIWAARAARQSHLSRSTSS</sequence>